<evidence type="ECO:0000313" key="3">
    <source>
        <dbReference type="EMBL" id="AKZ17783.1"/>
    </source>
</evidence>
<sequence>MAAQVDGVCNIKIKLFYPPPLFLVLQGGLSTNLTKPGAGHPHTPLPHRKSLLDDPRPRREALSHPPFKPPHKPVVRFDYDDDEEKENEPPESRPPKDDEPTKQTAQGWSLSRLLRQWEQDIERFRQQVYQDLEDFKLRLGIHLQS</sequence>
<accession>A0A0K1YWQ6</accession>
<name>A0A0K1YWQ6_9PAPI</name>
<feature type="region of interest" description="Disordered" evidence="1">
    <location>
        <begin position="34"/>
        <end position="108"/>
    </location>
</feature>
<feature type="compositionally biased region" description="Basic and acidic residues" evidence="1">
    <location>
        <begin position="50"/>
        <end position="62"/>
    </location>
</feature>
<gene>
    <name evidence="3" type="primary">E4</name>
</gene>
<organism evidence="3 6">
    <name type="scientific">Human papillomavirus</name>
    <dbReference type="NCBI Taxonomy" id="10566"/>
    <lineage>
        <taxon>Viruses</taxon>
        <taxon>Monodnaviria</taxon>
        <taxon>Shotokuvirae</taxon>
        <taxon>Cossaviricota</taxon>
        <taxon>Papovaviricetes</taxon>
        <taxon>Zurhausenvirales</taxon>
        <taxon>Papillomaviridae</taxon>
    </lineage>
</organism>
<evidence type="ECO:0000256" key="1">
    <source>
        <dbReference type="SAM" id="MobiDB-lite"/>
    </source>
</evidence>
<dbReference type="EMBL" id="KP692119">
    <property type="protein sequence ID" value="AKZ17783.1"/>
    <property type="molecule type" value="Genomic_DNA"/>
</dbReference>
<evidence type="ECO:0000313" key="5">
    <source>
        <dbReference type="Proteomes" id="UP000138915"/>
    </source>
</evidence>
<dbReference type="Proteomes" id="UP000174799">
    <property type="component" value="Genome"/>
</dbReference>
<protein>
    <submittedName>
        <fullName evidence="3 4">E4</fullName>
    </submittedName>
</protein>
<reference evidence="3" key="2">
    <citation type="submission" date="2015-01" db="EMBL/GenBank/DDBJ databases">
        <title>Establishment of an Ehrlichia FRET-qPCR to investigate the prevalence of ehrlichiosis in ruminants from five Caribbean islands.</title>
        <authorList>
            <person name="Zhang J."/>
        </authorList>
    </citation>
    <scope>NUCLEOTIDE SEQUENCE</scope>
    <source>
        <strain evidence="2">SE383</strain>
        <strain evidence="3">SE435</strain>
    </source>
</reference>
<dbReference type="Proteomes" id="UP000138915">
    <property type="component" value="Genome"/>
</dbReference>
<dbReference type="EMBL" id="MH777180">
    <property type="protein sequence ID" value="QAB14000.1"/>
    <property type="molecule type" value="Genomic_DNA"/>
</dbReference>
<dbReference type="EMBL" id="KP692118">
    <property type="protein sequence ID" value="AKZ17775.1"/>
    <property type="molecule type" value="Genomic_DNA"/>
</dbReference>
<evidence type="ECO:0000313" key="2">
    <source>
        <dbReference type="EMBL" id="AKZ17775.1"/>
    </source>
</evidence>
<evidence type="ECO:0000313" key="6">
    <source>
        <dbReference type="Proteomes" id="UP000174799"/>
    </source>
</evidence>
<reference evidence="5 6" key="1">
    <citation type="submission" date="2015-01" db="EMBL/GenBank/DDBJ databases">
        <title>Does Human Papillomavirus-Negative Condylomata Exist?</title>
        <authorList>
            <person name="Arroyo Muhr L.S."/>
            <person name="Bzhalava D."/>
            <person name="Lagheden C."/>
            <person name="Eklund C."/>
            <person name="Johansson H."/>
            <person name="Forslund O."/>
            <person name="Dillner J."/>
            <person name="Hultin E."/>
        </authorList>
    </citation>
    <scope>NUCLEOTIDE SEQUENCE [LARGE SCALE GENOMIC DNA]</scope>
</reference>
<evidence type="ECO:0000313" key="4">
    <source>
        <dbReference type="EMBL" id="QAB14000.1"/>
    </source>
</evidence>
<proteinExistence type="predicted"/>
<feature type="compositionally biased region" description="Basic and acidic residues" evidence="1">
    <location>
        <begin position="87"/>
        <end position="101"/>
    </location>
</feature>
<reference evidence="4" key="3">
    <citation type="journal article" date="2018" name="Nat. Med.">
        <title>Expanded skin virome in DOCK8-deficient patients.</title>
        <authorList>
            <consortium name="NISC Comparative Sequencing Program"/>
            <person name="Tirosh O."/>
            <person name="Conlan S."/>
            <person name="Deming C."/>
            <person name="Lee-Lin S.Q."/>
            <person name="Huang X."/>
            <person name="Su H.C."/>
            <person name="Freeman A.F."/>
            <person name="Segre J.A."/>
            <person name="Kong H.H."/>
        </authorList>
    </citation>
    <scope>NUCLEOTIDE SEQUENCE</scope>
    <source>
        <strain evidence="4">HPV-mSK_032</strain>
    </source>
</reference>